<dbReference type="OrthoDB" id="4657524at2759"/>
<feature type="signal peptide" evidence="2">
    <location>
        <begin position="1"/>
        <end position="26"/>
    </location>
</feature>
<dbReference type="RefSeq" id="XP_013018702.1">
    <property type="nucleotide sequence ID" value="XM_013163248.1"/>
</dbReference>
<dbReference type="OMA" id="YTTKCVV"/>
<dbReference type="AlphaFoldDB" id="S9PYN4"/>
<evidence type="ECO:0000256" key="2">
    <source>
        <dbReference type="SAM" id="SignalP"/>
    </source>
</evidence>
<feature type="compositionally biased region" description="Low complexity" evidence="1">
    <location>
        <begin position="171"/>
        <end position="197"/>
    </location>
</feature>
<dbReference type="PANTHER" id="PTHR39613:SF1">
    <property type="entry name" value="ANCHORED CELL WALL PROTEIN, PUTATIVE (AFU_ORTHOLOGUE AFUA_4G08960)-RELATED"/>
    <property type="match status" value="1"/>
</dbReference>
<proteinExistence type="predicted"/>
<evidence type="ECO:0000259" key="3">
    <source>
        <dbReference type="Pfam" id="PF09792"/>
    </source>
</evidence>
<name>S9PYN4_SCHOY</name>
<evidence type="ECO:0000256" key="1">
    <source>
        <dbReference type="SAM" id="MobiDB-lite"/>
    </source>
</evidence>
<sequence>MKLFSFGYSTYALLSLLACGPISSLAAPLFKRSGIQDNQPFSVMTLRSGDLYVHFHSLYVGESGNVYLDPYDHVNKSAVFSVSNGRLVHNNDYAHFGDNNALVFTSKEDGSAQGFSFGEEVAGGYLLNYDNDSLVACPVKDTSYVYSVYSAKGNGDSKCVGFGSLALAGSPSSSSSSASSASATAAPTSSGSSNANAQEMVTAGSADGKSSNKGPAPIFPNGIRLTNTSSPDSNSGNVYSPVVYQKGNDHVNTIFTFDVPQVTDKDCQLHFHIDKNGFPIHVDGSNGVGEFVLYNLSSPANDGTTWANTPNRIAEIGRFNCSSDGCSYTTDITCPGSYKTVSYELSALTDKSYLEYFEEINPVEGLQLTV</sequence>
<dbReference type="Proteomes" id="UP000016088">
    <property type="component" value="Unassembled WGS sequence"/>
</dbReference>
<feature type="region of interest" description="Disordered" evidence="1">
    <location>
        <begin position="171"/>
        <end position="234"/>
    </location>
</feature>
<dbReference type="HOGENOM" id="CLU_059610_0_0_1"/>
<dbReference type="PANTHER" id="PTHR39613">
    <property type="entry name" value="ANCHORED CELL WALL PROTEIN, PUTATIVE (AFU_ORTHOLOGUE AFUA_4G08960)-RELATED"/>
    <property type="match status" value="1"/>
</dbReference>
<protein>
    <submittedName>
        <fullName evidence="4">But2 family protein</fullName>
    </submittedName>
</protein>
<evidence type="ECO:0000313" key="5">
    <source>
        <dbReference type="Proteomes" id="UP000016088"/>
    </source>
</evidence>
<feature type="compositionally biased region" description="Polar residues" evidence="1">
    <location>
        <begin position="224"/>
        <end position="234"/>
    </location>
</feature>
<accession>S9PYN4</accession>
<reference evidence="4 5" key="1">
    <citation type="journal article" date="2011" name="Science">
        <title>Comparative functional genomics of the fission yeasts.</title>
        <authorList>
            <person name="Rhind N."/>
            <person name="Chen Z."/>
            <person name="Yassour M."/>
            <person name="Thompson D.A."/>
            <person name="Haas B.J."/>
            <person name="Habib N."/>
            <person name="Wapinski I."/>
            <person name="Roy S."/>
            <person name="Lin M.F."/>
            <person name="Heiman D.I."/>
            <person name="Young S.K."/>
            <person name="Furuya K."/>
            <person name="Guo Y."/>
            <person name="Pidoux A."/>
            <person name="Chen H.M."/>
            <person name="Robbertse B."/>
            <person name="Goldberg J.M."/>
            <person name="Aoki K."/>
            <person name="Bayne E.H."/>
            <person name="Berlin A.M."/>
            <person name="Desjardins C.A."/>
            <person name="Dobbs E."/>
            <person name="Dukaj L."/>
            <person name="Fan L."/>
            <person name="FitzGerald M.G."/>
            <person name="French C."/>
            <person name="Gujja S."/>
            <person name="Hansen K."/>
            <person name="Keifenheim D."/>
            <person name="Levin J.Z."/>
            <person name="Mosher R.A."/>
            <person name="Mueller C.A."/>
            <person name="Pfiffner J."/>
            <person name="Priest M."/>
            <person name="Russ C."/>
            <person name="Smialowska A."/>
            <person name="Swoboda P."/>
            <person name="Sykes S.M."/>
            <person name="Vaughn M."/>
            <person name="Vengrova S."/>
            <person name="Yoder R."/>
            <person name="Zeng Q."/>
            <person name="Allshire R."/>
            <person name="Baulcombe D."/>
            <person name="Birren B.W."/>
            <person name="Brown W."/>
            <person name="Ekwall K."/>
            <person name="Kellis M."/>
            <person name="Leatherwood J."/>
            <person name="Levin H."/>
            <person name="Margalit H."/>
            <person name="Martienssen R."/>
            <person name="Nieduszynski C.A."/>
            <person name="Spatafora J.W."/>
            <person name="Friedman N."/>
            <person name="Dalgaard J.Z."/>
            <person name="Baumann P."/>
            <person name="Niki H."/>
            <person name="Regev A."/>
            <person name="Nusbaum C."/>
        </authorList>
    </citation>
    <scope>NUCLEOTIDE SEQUENCE [LARGE SCALE GENOMIC DNA]</scope>
    <source>
        <strain evidence="5">yFS286</strain>
    </source>
</reference>
<evidence type="ECO:0000313" key="4">
    <source>
        <dbReference type="EMBL" id="EPX73072.1"/>
    </source>
</evidence>
<organism evidence="4 5">
    <name type="scientific">Schizosaccharomyces octosporus (strain yFS286)</name>
    <name type="common">Fission yeast</name>
    <name type="synonym">Octosporomyces octosporus</name>
    <dbReference type="NCBI Taxonomy" id="483514"/>
    <lineage>
        <taxon>Eukaryota</taxon>
        <taxon>Fungi</taxon>
        <taxon>Dikarya</taxon>
        <taxon>Ascomycota</taxon>
        <taxon>Taphrinomycotina</taxon>
        <taxon>Schizosaccharomycetes</taxon>
        <taxon>Schizosaccharomycetales</taxon>
        <taxon>Schizosaccharomycetaceae</taxon>
        <taxon>Schizosaccharomyces</taxon>
    </lineage>
</organism>
<dbReference type="InterPro" id="IPR018620">
    <property type="entry name" value="Ubiquitin3-bd_protein_But2_C"/>
</dbReference>
<feature type="chain" id="PRO_5004554501" evidence="2">
    <location>
        <begin position="27"/>
        <end position="370"/>
    </location>
</feature>
<feature type="domain" description="Ubiquitin 3 binding protein But2 C-terminal" evidence="3">
    <location>
        <begin position="219"/>
        <end position="362"/>
    </location>
</feature>
<dbReference type="Pfam" id="PF09792">
    <property type="entry name" value="But2"/>
    <property type="match status" value="1"/>
</dbReference>
<dbReference type="GeneID" id="25029812"/>
<dbReference type="EMBL" id="KE503207">
    <property type="protein sequence ID" value="EPX73072.1"/>
    <property type="molecule type" value="Genomic_DNA"/>
</dbReference>
<dbReference type="VEuPathDB" id="FungiDB:SOCG_00828"/>
<dbReference type="PROSITE" id="PS51257">
    <property type="entry name" value="PROKAR_LIPOPROTEIN"/>
    <property type="match status" value="1"/>
</dbReference>
<dbReference type="eggNOG" id="ENOG502RYJ6">
    <property type="taxonomic scope" value="Eukaryota"/>
</dbReference>
<keyword evidence="2" id="KW-0732">Signal</keyword>
<keyword evidence="5" id="KW-1185">Reference proteome</keyword>
<gene>
    <name evidence="4" type="ORF">SOCG_00828</name>
</gene>